<organism evidence="9 10">
    <name type="scientific">Marinoscillum furvescens DSM 4134</name>
    <dbReference type="NCBI Taxonomy" id="1122208"/>
    <lineage>
        <taxon>Bacteria</taxon>
        <taxon>Pseudomonadati</taxon>
        <taxon>Bacteroidota</taxon>
        <taxon>Cytophagia</taxon>
        <taxon>Cytophagales</taxon>
        <taxon>Reichenbachiellaceae</taxon>
        <taxon>Marinoscillum</taxon>
    </lineage>
</organism>
<feature type="transmembrane region" description="Helical" evidence="7">
    <location>
        <begin position="105"/>
        <end position="123"/>
    </location>
</feature>
<comment type="subcellular location">
    <subcellularLocation>
        <location evidence="1">Cell membrane</location>
        <topology evidence="1">Multi-pass membrane protein</topology>
    </subcellularLocation>
    <subcellularLocation>
        <location evidence="6">Membrane</location>
        <topology evidence="6">Multi-pass membrane protein</topology>
    </subcellularLocation>
</comment>
<proteinExistence type="inferred from homology"/>
<evidence type="ECO:0000256" key="3">
    <source>
        <dbReference type="ARBA" id="ARBA00022692"/>
    </source>
</evidence>
<evidence type="ECO:0000313" key="9">
    <source>
        <dbReference type="EMBL" id="RED93166.1"/>
    </source>
</evidence>
<protein>
    <submittedName>
        <fullName evidence="9">MotA/TolQ/ExbB proton channel family protein</fullName>
    </submittedName>
</protein>
<keyword evidence="5 7" id="KW-0472">Membrane</keyword>
<evidence type="ECO:0000256" key="6">
    <source>
        <dbReference type="RuleBase" id="RU004057"/>
    </source>
</evidence>
<comment type="similarity">
    <text evidence="6">Belongs to the exbB/tolQ family.</text>
</comment>
<evidence type="ECO:0000256" key="1">
    <source>
        <dbReference type="ARBA" id="ARBA00004651"/>
    </source>
</evidence>
<comment type="caution">
    <text evidence="9">The sequence shown here is derived from an EMBL/GenBank/DDBJ whole genome shotgun (WGS) entry which is preliminary data.</text>
</comment>
<evidence type="ECO:0000313" key="10">
    <source>
        <dbReference type="Proteomes" id="UP000256779"/>
    </source>
</evidence>
<keyword evidence="6" id="KW-0813">Transport</keyword>
<feature type="domain" description="MotA/TolQ/ExbB proton channel" evidence="8">
    <location>
        <begin position="96"/>
        <end position="171"/>
    </location>
</feature>
<keyword evidence="4 7" id="KW-1133">Transmembrane helix</keyword>
<dbReference type="Proteomes" id="UP000256779">
    <property type="component" value="Unassembled WGS sequence"/>
</dbReference>
<keyword evidence="6" id="KW-0653">Protein transport</keyword>
<sequence>MFTSNLGIFSELNSEYRRTAGLPPVSTLPAEGAPATFGTVICFTLIYTMMFELFVMGGPLFMGLITLTFLIALIVATVNAFAIFGGGEEAAKGLLRLSYVKSIGLLALVLGVLGQMIGLYSAFEAIQEMGSVSPAMLAGGLKVSSITTIWGLICYVLCLLVYLGLSAVAKKQ</sequence>
<evidence type="ECO:0000256" key="4">
    <source>
        <dbReference type="ARBA" id="ARBA00022989"/>
    </source>
</evidence>
<accession>A0A3D9KYX1</accession>
<dbReference type="GO" id="GO:0005886">
    <property type="term" value="C:plasma membrane"/>
    <property type="evidence" value="ECO:0007669"/>
    <property type="project" value="UniProtKB-SubCell"/>
</dbReference>
<name>A0A3D9KYX1_MARFU</name>
<dbReference type="AlphaFoldDB" id="A0A3D9KYX1"/>
<keyword evidence="10" id="KW-1185">Reference proteome</keyword>
<dbReference type="GO" id="GO:0015031">
    <property type="term" value="P:protein transport"/>
    <property type="evidence" value="ECO:0007669"/>
    <property type="project" value="UniProtKB-KW"/>
</dbReference>
<feature type="transmembrane region" description="Helical" evidence="7">
    <location>
        <begin position="61"/>
        <end position="84"/>
    </location>
</feature>
<evidence type="ECO:0000256" key="5">
    <source>
        <dbReference type="ARBA" id="ARBA00023136"/>
    </source>
</evidence>
<dbReference type="Pfam" id="PF01618">
    <property type="entry name" value="MotA_ExbB"/>
    <property type="match status" value="1"/>
</dbReference>
<feature type="transmembrane region" description="Helical" evidence="7">
    <location>
        <begin position="143"/>
        <end position="165"/>
    </location>
</feature>
<reference evidence="9 10" key="1">
    <citation type="submission" date="2018-07" db="EMBL/GenBank/DDBJ databases">
        <title>Genomic Encyclopedia of Type Strains, Phase IV (KMG-IV): sequencing the most valuable type-strain genomes for metagenomic binning, comparative biology and taxonomic classification.</title>
        <authorList>
            <person name="Goeker M."/>
        </authorList>
    </citation>
    <scope>NUCLEOTIDE SEQUENCE [LARGE SCALE GENOMIC DNA]</scope>
    <source>
        <strain evidence="9 10">DSM 4134</strain>
    </source>
</reference>
<evidence type="ECO:0000256" key="2">
    <source>
        <dbReference type="ARBA" id="ARBA00022475"/>
    </source>
</evidence>
<feature type="transmembrane region" description="Helical" evidence="7">
    <location>
        <begin position="35"/>
        <end position="55"/>
    </location>
</feature>
<dbReference type="InterPro" id="IPR002898">
    <property type="entry name" value="MotA_ExbB_proton_chnl"/>
</dbReference>
<keyword evidence="2" id="KW-1003">Cell membrane</keyword>
<keyword evidence="3 7" id="KW-0812">Transmembrane</keyword>
<dbReference type="EMBL" id="QREG01000026">
    <property type="protein sequence ID" value="RED93166.1"/>
    <property type="molecule type" value="Genomic_DNA"/>
</dbReference>
<gene>
    <name evidence="9" type="ORF">C7460_1265</name>
</gene>
<evidence type="ECO:0000256" key="7">
    <source>
        <dbReference type="SAM" id="Phobius"/>
    </source>
</evidence>
<evidence type="ECO:0000259" key="8">
    <source>
        <dbReference type="Pfam" id="PF01618"/>
    </source>
</evidence>